<keyword evidence="2" id="KW-1185">Reference proteome</keyword>
<dbReference type="STRING" id="6313.A0A0K0DR14"/>
<sequence>MTACLLSEGTMKRTKRENTTTISKENGSSCDKLKPKKIPLPSFLAHFSMDVFRNKPDTLYATSICPLFVDRCRKQIYDAVNEQFRRAQGNAAFAQGFGSLIPHALAKSDGYQQQDIDKAKETLRSTLERYKKYELELEAKRIQLEIYEKIRDIKEELDGMSNMEKLQRMERDTSRWKWVERMVNATHSTLSMTLEKDCSVGKCNSRGVGGVGVLVNTSLSMNIDSFEQITARIERLRLKRCGSTPTLTIFVVYAPAPNYDKEEVEAFYM</sequence>
<keyword evidence="1" id="KW-0175">Coiled coil</keyword>
<accession>A0A0K0DR14</accession>
<dbReference type="AlphaFoldDB" id="A0A0K0DR14"/>
<reference evidence="3" key="2">
    <citation type="submission" date="2017-02" db="UniProtKB">
        <authorList>
            <consortium name="WormBaseParasite"/>
        </authorList>
    </citation>
    <scope>IDENTIFICATION</scope>
</reference>
<dbReference type="WBParaSite" id="ACAC_0001420301-mRNA-1">
    <property type="protein sequence ID" value="ACAC_0001420301-mRNA-1"/>
    <property type="gene ID" value="ACAC_0001420301"/>
</dbReference>
<evidence type="ECO:0000256" key="1">
    <source>
        <dbReference type="SAM" id="Coils"/>
    </source>
</evidence>
<evidence type="ECO:0000313" key="2">
    <source>
        <dbReference type="Proteomes" id="UP000035642"/>
    </source>
</evidence>
<protein>
    <submittedName>
        <fullName evidence="3">Kinesin motor domain-containing protein</fullName>
    </submittedName>
</protein>
<feature type="coiled-coil region" evidence="1">
    <location>
        <begin position="116"/>
        <end position="150"/>
    </location>
</feature>
<proteinExistence type="predicted"/>
<name>A0A0K0DR14_ANGCA</name>
<reference evidence="2" key="1">
    <citation type="submission" date="2012-09" db="EMBL/GenBank/DDBJ databases">
        <authorList>
            <person name="Martin A.A."/>
        </authorList>
    </citation>
    <scope>NUCLEOTIDE SEQUENCE</scope>
</reference>
<dbReference type="Proteomes" id="UP000035642">
    <property type="component" value="Unassembled WGS sequence"/>
</dbReference>
<organism evidence="2 3">
    <name type="scientific">Angiostrongylus cantonensis</name>
    <name type="common">Rat lungworm</name>
    <dbReference type="NCBI Taxonomy" id="6313"/>
    <lineage>
        <taxon>Eukaryota</taxon>
        <taxon>Metazoa</taxon>
        <taxon>Ecdysozoa</taxon>
        <taxon>Nematoda</taxon>
        <taxon>Chromadorea</taxon>
        <taxon>Rhabditida</taxon>
        <taxon>Rhabditina</taxon>
        <taxon>Rhabditomorpha</taxon>
        <taxon>Strongyloidea</taxon>
        <taxon>Metastrongylidae</taxon>
        <taxon>Angiostrongylus</taxon>
    </lineage>
</organism>
<evidence type="ECO:0000313" key="3">
    <source>
        <dbReference type="WBParaSite" id="ACAC_0001420301-mRNA-1"/>
    </source>
</evidence>